<name>A0A0E9WL32_ANGAN</name>
<evidence type="ECO:0000313" key="1">
    <source>
        <dbReference type="EMBL" id="JAH91114.1"/>
    </source>
</evidence>
<sequence>MASSSGDFLHCIPLLTSGSSAVTVAICLHIRQYTQHNLGKKSSKMCCKMHKGVKAHLKVLFVASIHAVERSYA</sequence>
<dbReference type="AlphaFoldDB" id="A0A0E9WL32"/>
<organism evidence="1">
    <name type="scientific">Anguilla anguilla</name>
    <name type="common">European freshwater eel</name>
    <name type="synonym">Muraena anguilla</name>
    <dbReference type="NCBI Taxonomy" id="7936"/>
    <lineage>
        <taxon>Eukaryota</taxon>
        <taxon>Metazoa</taxon>
        <taxon>Chordata</taxon>
        <taxon>Craniata</taxon>
        <taxon>Vertebrata</taxon>
        <taxon>Euteleostomi</taxon>
        <taxon>Actinopterygii</taxon>
        <taxon>Neopterygii</taxon>
        <taxon>Teleostei</taxon>
        <taxon>Anguilliformes</taxon>
        <taxon>Anguillidae</taxon>
        <taxon>Anguilla</taxon>
    </lineage>
</organism>
<reference evidence="1" key="2">
    <citation type="journal article" date="2015" name="Fish Shellfish Immunol.">
        <title>Early steps in the European eel (Anguilla anguilla)-Vibrio vulnificus interaction in the gills: Role of the RtxA13 toxin.</title>
        <authorList>
            <person name="Callol A."/>
            <person name="Pajuelo D."/>
            <person name="Ebbesson L."/>
            <person name="Teles M."/>
            <person name="MacKenzie S."/>
            <person name="Amaro C."/>
        </authorList>
    </citation>
    <scope>NUCLEOTIDE SEQUENCE</scope>
</reference>
<protein>
    <submittedName>
        <fullName evidence="1">Uncharacterized protein</fullName>
    </submittedName>
</protein>
<reference evidence="1" key="1">
    <citation type="submission" date="2014-11" db="EMBL/GenBank/DDBJ databases">
        <authorList>
            <person name="Amaro Gonzalez C."/>
        </authorList>
    </citation>
    <scope>NUCLEOTIDE SEQUENCE</scope>
</reference>
<dbReference type="EMBL" id="GBXM01017463">
    <property type="protein sequence ID" value="JAH91114.1"/>
    <property type="molecule type" value="Transcribed_RNA"/>
</dbReference>
<accession>A0A0E9WL32</accession>
<proteinExistence type="predicted"/>